<dbReference type="Pfam" id="PF15547">
    <property type="entry name" value="C1ORF64"/>
    <property type="match status" value="1"/>
</dbReference>
<dbReference type="Proteomes" id="UP000694385">
    <property type="component" value="Unassembled WGS sequence"/>
</dbReference>
<dbReference type="GO" id="GO:0005634">
    <property type="term" value="C:nucleus"/>
    <property type="evidence" value="ECO:0007669"/>
    <property type="project" value="Ensembl"/>
</dbReference>
<evidence type="ECO:0000313" key="1">
    <source>
        <dbReference type="Ensembl" id="ENSJJAP00000003908.1"/>
    </source>
</evidence>
<dbReference type="GO" id="GO:0005737">
    <property type="term" value="C:cytoplasm"/>
    <property type="evidence" value="ECO:0007669"/>
    <property type="project" value="Ensembl"/>
</dbReference>
<evidence type="ECO:0000313" key="2">
    <source>
        <dbReference type="Proteomes" id="UP000694385"/>
    </source>
</evidence>
<dbReference type="AlphaFoldDB" id="A0A8C5K856"/>
<reference evidence="1" key="2">
    <citation type="submission" date="2025-09" db="UniProtKB">
        <authorList>
            <consortium name="Ensembl"/>
        </authorList>
    </citation>
    <scope>IDENTIFICATION</scope>
</reference>
<keyword evidence="2" id="KW-1185">Reference proteome</keyword>
<dbReference type="GO" id="GO:0030331">
    <property type="term" value="F:nuclear estrogen receptor binding"/>
    <property type="evidence" value="ECO:0007669"/>
    <property type="project" value="Ensembl"/>
</dbReference>
<dbReference type="GeneTree" id="ENSGT00390000000265"/>
<dbReference type="PANTHER" id="PTHR38494:SF1">
    <property type="entry name" value="STEROID RECEPTOR-ASSOCIATED AND REGULATED PROTEIN"/>
    <property type="match status" value="1"/>
</dbReference>
<dbReference type="GO" id="GO:0033148">
    <property type="term" value="P:positive regulation of intracellular estrogen receptor signaling pathway"/>
    <property type="evidence" value="ECO:0007669"/>
    <property type="project" value="Ensembl"/>
</dbReference>
<name>A0A8C5K856_JACJA</name>
<sequence>MAPSEDPRAWRASIKECSLETSSDAQPTSPPKTIPTAHVTFIIDCANGKHLGPPLVLPQVSRPSQRPITPPMKTSVVFREETRLRPTQDTQLSWGSHASAKDTLSPYRGIVAPASFPTSMPCSQDVAQAKESPLKSVPMKSSTWGAVKGSLKALSSCVCGQAGE</sequence>
<dbReference type="InterPro" id="IPR027852">
    <property type="entry name" value="C1ORF64"/>
</dbReference>
<dbReference type="Ensembl" id="ENSJJAT00000008915.1">
    <property type="protein sequence ID" value="ENSJJAP00000003908.1"/>
    <property type="gene ID" value="ENSJJAG00000007887.1"/>
</dbReference>
<dbReference type="OMA" id="AHLTFII"/>
<accession>A0A8C5K856</accession>
<organism evidence="1 2">
    <name type="scientific">Jaculus jaculus</name>
    <name type="common">Lesser Egyptian jerboa</name>
    <dbReference type="NCBI Taxonomy" id="51337"/>
    <lineage>
        <taxon>Eukaryota</taxon>
        <taxon>Metazoa</taxon>
        <taxon>Chordata</taxon>
        <taxon>Craniata</taxon>
        <taxon>Vertebrata</taxon>
        <taxon>Euteleostomi</taxon>
        <taxon>Mammalia</taxon>
        <taxon>Eutheria</taxon>
        <taxon>Euarchontoglires</taxon>
        <taxon>Glires</taxon>
        <taxon>Rodentia</taxon>
        <taxon>Myomorpha</taxon>
        <taxon>Dipodoidea</taxon>
        <taxon>Dipodidae</taxon>
        <taxon>Dipodinae</taxon>
        <taxon>Jaculus</taxon>
    </lineage>
</organism>
<dbReference type="PANTHER" id="PTHR38494">
    <property type="entry name" value="STEROID RECEPTOR-ASSOCIATED AND REGULATED PROTEIN"/>
    <property type="match status" value="1"/>
</dbReference>
<proteinExistence type="predicted"/>
<reference evidence="1" key="1">
    <citation type="submission" date="2025-08" db="UniProtKB">
        <authorList>
            <consortium name="Ensembl"/>
        </authorList>
    </citation>
    <scope>IDENTIFICATION</scope>
</reference>
<protein>
    <submittedName>
        <fullName evidence="1">Uncharacterized protein</fullName>
    </submittedName>
</protein>